<dbReference type="AlphaFoldDB" id="A0A916W2H7"/>
<reference evidence="1 2" key="1">
    <citation type="journal article" date="2014" name="Int. J. Syst. Evol. Microbiol.">
        <title>Complete genome sequence of Corynebacterium casei LMG S-19264T (=DSM 44701T), isolated from a smear-ripened cheese.</title>
        <authorList>
            <consortium name="US DOE Joint Genome Institute (JGI-PGF)"/>
            <person name="Walter F."/>
            <person name="Albersmeier A."/>
            <person name="Kalinowski J."/>
            <person name="Ruckert C."/>
        </authorList>
    </citation>
    <scope>NUCLEOTIDE SEQUENCE [LARGE SCALE GENOMIC DNA]</scope>
    <source>
        <strain evidence="1 2">CGMCC 1.15896</strain>
    </source>
</reference>
<evidence type="ECO:0000313" key="2">
    <source>
        <dbReference type="Proteomes" id="UP000596977"/>
    </source>
</evidence>
<accession>A0A916W2H7</accession>
<dbReference type="Proteomes" id="UP000596977">
    <property type="component" value="Unassembled WGS sequence"/>
</dbReference>
<name>A0A916W2H7_9HYPH</name>
<keyword evidence="2" id="KW-1185">Reference proteome</keyword>
<organism evidence="1 2">
    <name type="scientific">Pelagibacterium lentulum</name>
    <dbReference type="NCBI Taxonomy" id="2029865"/>
    <lineage>
        <taxon>Bacteria</taxon>
        <taxon>Pseudomonadati</taxon>
        <taxon>Pseudomonadota</taxon>
        <taxon>Alphaproteobacteria</taxon>
        <taxon>Hyphomicrobiales</taxon>
        <taxon>Devosiaceae</taxon>
        <taxon>Pelagibacterium</taxon>
    </lineage>
</organism>
<gene>
    <name evidence="1" type="ORF">GCM10011499_35610</name>
</gene>
<evidence type="ECO:0000313" key="1">
    <source>
        <dbReference type="EMBL" id="GGA62156.1"/>
    </source>
</evidence>
<proteinExistence type="predicted"/>
<protein>
    <submittedName>
        <fullName evidence="1">Uncharacterized protein</fullName>
    </submittedName>
</protein>
<comment type="caution">
    <text evidence="1">The sequence shown here is derived from an EMBL/GenBank/DDBJ whole genome shotgun (WGS) entry which is preliminary data.</text>
</comment>
<sequence>MTHPTACPCLWIAEPYFPEPDGFLNLWFHGYLLICPEGNPLIHTIEHEQDHDAIAELDGVSPQHLAHGYEAEQESQRSDNASGAHYLLIVRLAGALLLETNDGGLSSAPAI</sequence>
<dbReference type="EMBL" id="BMKB01000008">
    <property type="protein sequence ID" value="GGA62156.1"/>
    <property type="molecule type" value="Genomic_DNA"/>
</dbReference>